<reference evidence="2 3" key="1">
    <citation type="submission" date="2018-10" db="EMBL/GenBank/DDBJ databases">
        <authorList>
            <person name="Chen W.-M."/>
        </authorList>
    </citation>
    <scope>NUCLEOTIDE SEQUENCE [LARGE SCALE GENOMIC DNA]</scope>
    <source>
        <strain evidence="2 3">THS-13</strain>
    </source>
</reference>
<dbReference type="InterPro" id="IPR009492">
    <property type="entry name" value="TniQ"/>
</dbReference>
<dbReference type="Pfam" id="PF06527">
    <property type="entry name" value="TniQ"/>
    <property type="match status" value="1"/>
</dbReference>
<dbReference type="AlphaFoldDB" id="A0A3N0VHS2"/>
<comment type="caution">
    <text evidence="2">The sequence shown here is derived from an EMBL/GenBank/DDBJ whole genome shotgun (WGS) entry which is preliminary data.</text>
</comment>
<organism evidence="2 3">
    <name type="scientific">Stagnimonas aquatica</name>
    <dbReference type="NCBI Taxonomy" id="2689987"/>
    <lineage>
        <taxon>Bacteria</taxon>
        <taxon>Pseudomonadati</taxon>
        <taxon>Pseudomonadota</taxon>
        <taxon>Gammaproteobacteria</taxon>
        <taxon>Nevskiales</taxon>
        <taxon>Nevskiaceae</taxon>
        <taxon>Stagnimonas</taxon>
    </lineage>
</organism>
<keyword evidence="3" id="KW-1185">Reference proteome</keyword>
<accession>A0A3N0VHS2</accession>
<evidence type="ECO:0000313" key="2">
    <source>
        <dbReference type="EMBL" id="ROH91768.1"/>
    </source>
</evidence>
<dbReference type="InParanoid" id="A0A3N0VHS2"/>
<name>A0A3N0VHS2_9GAMM</name>
<feature type="domain" description="TniQ" evidence="1">
    <location>
        <begin position="6"/>
        <end position="140"/>
    </location>
</feature>
<evidence type="ECO:0000313" key="3">
    <source>
        <dbReference type="Proteomes" id="UP000282106"/>
    </source>
</evidence>
<proteinExistence type="predicted"/>
<dbReference type="RefSeq" id="WP_123210812.1">
    <property type="nucleotide sequence ID" value="NZ_RJVO01000002.1"/>
</dbReference>
<sequence length="698" mass="75309">MIAHLPFRPRAQAGESPLSLLRRAAHGNGVRSTLGFAVSLNPEIDYAETALGTLARNPELFRNTCLAVGIAAADIESTVYRRVGAGGRDQLIWNGLRVPVGGLSFRRAKTCITCLQEQGYSASEWDHRAAAACARHEVLLMDACPLCRAAWTHDRGALACRCPAEQVQALAIPTPTPAATLLHRLIAASDQVGLSLLGCVEQVLTWWQRLGLSLEPLSRAVALERLFTGRWPESPPMADGADSKRLHPRVALAPLLTSPHPAGRDLAAKLLEKDVPHLVGAHLDAVMSASDAMAVLGLRRVPFGKLVRDRHLVPRLGVFAVSDLDQLLWSTQGAHAPSQDLVSIQQLRTGKHRLSLSAIVGEIHAGGIKAYHCPVNRGLEGLQVQDPSKAKAPGRFPEFGLKEVALHLGVHTECVRSLVRTGLLSASRDISAAGVRWTFEPEAVAQFENTYVFASVLAKAHAAPVTTFASRIRSAGIAPASGPDMDGGLTYVFRRAEIAGLDFNRIATGDYVSPAGRRPLSTRRRKQTLGWAGAARTLGLSSQQLRVAAADGWIDLSGCASDARRFIEEDVHAICDRVTQDHLPLLAAASRLSQTPSQFRKTWVDTGLISVRRLGDRDLVPLADLESLQALWEQLATGSEIGRLTGRHRTLCSNLEKIGQLRPVRVIGTGTRKVKLYSRAAEAFARFLPANPAIADTA</sequence>
<evidence type="ECO:0000259" key="1">
    <source>
        <dbReference type="Pfam" id="PF06527"/>
    </source>
</evidence>
<dbReference type="Proteomes" id="UP000282106">
    <property type="component" value="Unassembled WGS sequence"/>
</dbReference>
<protein>
    <recommendedName>
        <fullName evidence="1">TniQ domain-containing protein</fullName>
    </recommendedName>
</protein>
<dbReference type="EMBL" id="RJVO01000002">
    <property type="protein sequence ID" value="ROH91768.1"/>
    <property type="molecule type" value="Genomic_DNA"/>
</dbReference>
<gene>
    <name evidence="2" type="ORF">ED208_05115</name>
</gene>